<name>A0A6A6Q0Q7_9PEZI</name>
<organism evidence="1 2">
    <name type="scientific">Neohortaea acidophila</name>
    <dbReference type="NCBI Taxonomy" id="245834"/>
    <lineage>
        <taxon>Eukaryota</taxon>
        <taxon>Fungi</taxon>
        <taxon>Dikarya</taxon>
        <taxon>Ascomycota</taxon>
        <taxon>Pezizomycotina</taxon>
        <taxon>Dothideomycetes</taxon>
        <taxon>Dothideomycetidae</taxon>
        <taxon>Mycosphaerellales</taxon>
        <taxon>Teratosphaeriaceae</taxon>
        <taxon>Neohortaea</taxon>
    </lineage>
</organism>
<dbReference type="RefSeq" id="XP_033592559.1">
    <property type="nucleotide sequence ID" value="XM_033732547.1"/>
</dbReference>
<sequence>MDLPPELRTWVYRDLLTIHPDAQSNREGRCHPTILQTCRQIYMEAKTVLYDGNTLECVLTSFGQECDDHDESFIVNGRLIPAYCPDDIAKIPEYIVRFSHISIVVRFLDCGFCNVEAYAMDLNWMLSGLASVLMDHHRLSKMKVTMEIREDVKRHEVYKELLYPLRRLRNIQNLTITSNDEDFPRHFERILARDVSKTTPALNTLNYWRAFHDEAAAWQELLHAAQGIPYVYKWNESLWKPLMPRDIRDSFHEIEEDYLVSACLSGPDEQDFLIKLFKLKKLLDDRQHDAFNQASKLWGDKVAARNAFQSDPVTGALTKVGPAERQSYGAPTSTLDEDFVGWDEGVSR</sequence>
<evidence type="ECO:0000313" key="2">
    <source>
        <dbReference type="Proteomes" id="UP000799767"/>
    </source>
</evidence>
<dbReference type="OrthoDB" id="204405at2759"/>
<proteinExistence type="predicted"/>
<dbReference type="PANTHER" id="PTHR42085:SF2">
    <property type="entry name" value="F-BOX DOMAIN-CONTAINING PROTEIN"/>
    <property type="match status" value="1"/>
</dbReference>
<dbReference type="InterPro" id="IPR038883">
    <property type="entry name" value="AN11006-like"/>
</dbReference>
<evidence type="ECO:0000313" key="1">
    <source>
        <dbReference type="EMBL" id="KAF2485990.1"/>
    </source>
</evidence>
<dbReference type="AlphaFoldDB" id="A0A6A6Q0Q7"/>
<dbReference type="Proteomes" id="UP000799767">
    <property type="component" value="Unassembled WGS sequence"/>
</dbReference>
<accession>A0A6A6Q0Q7</accession>
<dbReference type="GeneID" id="54473549"/>
<dbReference type="PANTHER" id="PTHR42085">
    <property type="entry name" value="F-BOX DOMAIN-CONTAINING PROTEIN"/>
    <property type="match status" value="1"/>
</dbReference>
<protein>
    <submittedName>
        <fullName evidence="1">Uncharacterized protein</fullName>
    </submittedName>
</protein>
<keyword evidence="2" id="KW-1185">Reference proteome</keyword>
<reference evidence="1" key="1">
    <citation type="journal article" date="2020" name="Stud. Mycol.">
        <title>101 Dothideomycetes genomes: a test case for predicting lifestyles and emergence of pathogens.</title>
        <authorList>
            <person name="Haridas S."/>
            <person name="Albert R."/>
            <person name="Binder M."/>
            <person name="Bloem J."/>
            <person name="Labutti K."/>
            <person name="Salamov A."/>
            <person name="Andreopoulos B."/>
            <person name="Baker S."/>
            <person name="Barry K."/>
            <person name="Bills G."/>
            <person name="Bluhm B."/>
            <person name="Cannon C."/>
            <person name="Castanera R."/>
            <person name="Culley D."/>
            <person name="Daum C."/>
            <person name="Ezra D."/>
            <person name="Gonzalez J."/>
            <person name="Henrissat B."/>
            <person name="Kuo A."/>
            <person name="Liang C."/>
            <person name="Lipzen A."/>
            <person name="Lutzoni F."/>
            <person name="Magnuson J."/>
            <person name="Mondo S."/>
            <person name="Nolan M."/>
            <person name="Ohm R."/>
            <person name="Pangilinan J."/>
            <person name="Park H.-J."/>
            <person name="Ramirez L."/>
            <person name="Alfaro M."/>
            <person name="Sun H."/>
            <person name="Tritt A."/>
            <person name="Yoshinaga Y."/>
            <person name="Zwiers L.-H."/>
            <person name="Turgeon B."/>
            <person name="Goodwin S."/>
            <person name="Spatafora J."/>
            <person name="Crous P."/>
            <person name="Grigoriev I."/>
        </authorList>
    </citation>
    <scope>NUCLEOTIDE SEQUENCE</scope>
    <source>
        <strain evidence="1">CBS 113389</strain>
    </source>
</reference>
<gene>
    <name evidence="1" type="ORF">BDY17DRAFT_290677</name>
</gene>
<dbReference type="EMBL" id="MU001632">
    <property type="protein sequence ID" value="KAF2485990.1"/>
    <property type="molecule type" value="Genomic_DNA"/>
</dbReference>